<comment type="caution">
    <text evidence="1">The sequence shown here is derived from an EMBL/GenBank/DDBJ whole genome shotgun (WGS) entry which is preliminary data.</text>
</comment>
<evidence type="ECO:0000313" key="1">
    <source>
        <dbReference type="EMBL" id="MBO8425325.1"/>
    </source>
</evidence>
<dbReference type="Proteomes" id="UP000823630">
    <property type="component" value="Unassembled WGS sequence"/>
</dbReference>
<dbReference type="AlphaFoldDB" id="A0A9D9DDT8"/>
<sequence length="242" mass="25291">MRQTIFAVIYFFIPCIAICAPIDALPPSPYTSMYKQVSGLEAVIMYTRADELYNEYVAAVAREHSTANKLLGGLAIGAGGVGGMMLASGLAEQRADENAMRDMTAYIATFRCDYGAGRNIQGGETEIILPAANLIELKNEFITLASDVKSRKAALNLPDGIESTVIIDSATTGLYDNAATGITSGGYASVYRAITDSDSTDAAAIAEQTVSAEQKTKTGAIVGGVGVVGGAVGDLIINRDNN</sequence>
<reference evidence="1" key="1">
    <citation type="submission" date="2020-10" db="EMBL/GenBank/DDBJ databases">
        <authorList>
            <person name="Gilroy R."/>
        </authorList>
    </citation>
    <scope>NUCLEOTIDE SEQUENCE</scope>
    <source>
        <strain evidence="1">8207</strain>
    </source>
</reference>
<evidence type="ECO:0000313" key="2">
    <source>
        <dbReference type="Proteomes" id="UP000823630"/>
    </source>
</evidence>
<organism evidence="1 2">
    <name type="scientific">Candidatus Enterousia avistercoris</name>
    <dbReference type="NCBI Taxonomy" id="2840788"/>
    <lineage>
        <taxon>Bacteria</taxon>
        <taxon>Pseudomonadati</taxon>
        <taxon>Pseudomonadota</taxon>
        <taxon>Alphaproteobacteria</taxon>
        <taxon>Candidatus Enterousia</taxon>
    </lineage>
</organism>
<gene>
    <name evidence="1" type="ORF">IAC69_02485</name>
</gene>
<accession>A0A9D9DDT8</accession>
<protein>
    <submittedName>
        <fullName evidence="1">Uncharacterized protein</fullName>
    </submittedName>
</protein>
<reference evidence="1" key="2">
    <citation type="journal article" date="2021" name="PeerJ">
        <title>Extensive microbial diversity within the chicken gut microbiome revealed by metagenomics and culture.</title>
        <authorList>
            <person name="Gilroy R."/>
            <person name="Ravi A."/>
            <person name="Getino M."/>
            <person name="Pursley I."/>
            <person name="Horton D.L."/>
            <person name="Alikhan N.F."/>
            <person name="Baker D."/>
            <person name="Gharbi K."/>
            <person name="Hall N."/>
            <person name="Watson M."/>
            <person name="Adriaenssens E.M."/>
            <person name="Foster-Nyarko E."/>
            <person name="Jarju S."/>
            <person name="Secka A."/>
            <person name="Antonio M."/>
            <person name="Oren A."/>
            <person name="Chaudhuri R.R."/>
            <person name="La Ragione R."/>
            <person name="Hildebrand F."/>
            <person name="Pallen M.J."/>
        </authorList>
    </citation>
    <scope>NUCLEOTIDE SEQUENCE</scope>
    <source>
        <strain evidence="1">8207</strain>
    </source>
</reference>
<name>A0A9D9DDT8_9PROT</name>
<proteinExistence type="predicted"/>
<dbReference type="EMBL" id="JADINC010000038">
    <property type="protein sequence ID" value="MBO8425325.1"/>
    <property type="molecule type" value="Genomic_DNA"/>
</dbReference>